<evidence type="ECO:0000313" key="1">
    <source>
        <dbReference type="EMBL" id="CAH0991296.1"/>
    </source>
</evidence>
<name>A0ABM9AE19_9GAMM</name>
<sequence>MRRDAADEKEAAASFFVPVKNHFAVETVAGYDASIIKK</sequence>
<dbReference type="EMBL" id="CAKLPX010000001">
    <property type="protein sequence ID" value="CAH0991296.1"/>
    <property type="molecule type" value="Genomic_DNA"/>
</dbReference>
<organism evidence="1 2">
    <name type="scientific">Sinobacterium norvegicum</name>
    <dbReference type="NCBI Taxonomy" id="1641715"/>
    <lineage>
        <taxon>Bacteria</taxon>
        <taxon>Pseudomonadati</taxon>
        <taxon>Pseudomonadota</taxon>
        <taxon>Gammaproteobacteria</taxon>
        <taxon>Cellvibrionales</taxon>
        <taxon>Spongiibacteraceae</taxon>
        <taxon>Sinobacterium</taxon>
    </lineage>
</organism>
<accession>A0ABM9AE19</accession>
<comment type="caution">
    <text evidence="1">The sequence shown here is derived from an EMBL/GenBank/DDBJ whole genome shotgun (WGS) entry which is preliminary data.</text>
</comment>
<proteinExistence type="predicted"/>
<keyword evidence="2" id="KW-1185">Reference proteome</keyword>
<dbReference type="Proteomes" id="UP000838100">
    <property type="component" value="Unassembled WGS sequence"/>
</dbReference>
<protein>
    <submittedName>
        <fullName evidence="1">Uncharacterized protein</fullName>
    </submittedName>
</protein>
<gene>
    <name evidence="1" type="ORF">SIN8267_01398</name>
</gene>
<evidence type="ECO:0000313" key="2">
    <source>
        <dbReference type="Proteomes" id="UP000838100"/>
    </source>
</evidence>
<reference evidence="1" key="1">
    <citation type="submission" date="2021-12" db="EMBL/GenBank/DDBJ databases">
        <authorList>
            <person name="Rodrigo-Torres L."/>
            <person name="Arahal R. D."/>
            <person name="Lucena T."/>
        </authorList>
    </citation>
    <scope>NUCLEOTIDE SEQUENCE</scope>
    <source>
        <strain evidence="1">CECT 8267</strain>
    </source>
</reference>